<evidence type="ECO:0000256" key="2">
    <source>
        <dbReference type="ARBA" id="ARBA00022679"/>
    </source>
</evidence>
<dbReference type="InterPro" id="IPR029063">
    <property type="entry name" value="SAM-dependent_MTases_sf"/>
</dbReference>
<comment type="similarity">
    <text evidence="4">Belongs to the class I-like SAM-binding methyltransferase superfamily. RNA M5U methyltransferase family.</text>
</comment>
<dbReference type="InterPro" id="IPR030391">
    <property type="entry name" value="MeTrfase_TrmA_CS"/>
</dbReference>
<keyword evidence="2 4" id="KW-0808">Transferase</keyword>
<evidence type="ECO:0000256" key="3">
    <source>
        <dbReference type="ARBA" id="ARBA00022691"/>
    </source>
</evidence>
<accession>A0A1H0D8A9</accession>
<keyword evidence="3 4" id="KW-0949">S-adenosyl-L-methionine</keyword>
<dbReference type="PROSITE" id="PS51687">
    <property type="entry name" value="SAM_MT_RNA_M5U"/>
    <property type="match status" value="1"/>
</dbReference>
<dbReference type="AlphaFoldDB" id="A0A1H0D8A9"/>
<dbReference type="SUPFAM" id="SSF53335">
    <property type="entry name" value="S-adenosyl-L-methionine-dependent methyltransferases"/>
    <property type="match status" value="1"/>
</dbReference>
<feature type="binding site" evidence="4">
    <location>
        <position position="419"/>
    </location>
    <ligand>
        <name>S-adenosyl-L-methionine</name>
        <dbReference type="ChEBI" id="CHEBI:59789"/>
    </ligand>
</feature>
<dbReference type="GO" id="GO:0070475">
    <property type="term" value="P:rRNA base methylation"/>
    <property type="evidence" value="ECO:0007669"/>
    <property type="project" value="TreeGrafter"/>
</dbReference>
<dbReference type="Pfam" id="PF05958">
    <property type="entry name" value="tRNA_U5-meth_tr"/>
    <property type="match status" value="1"/>
</dbReference>
<dbReference type="SUPFAM" id="SSF50249">
    <property type="entry name" value="Nucleic acid-binding proteins"/>
    <property type="match status" value="1"/>
</dbReference>
<feature type="binding site" evidence="4">
    <location>
        <position position="365"/>
    </location>
    <ligand>
        <name>S-adenosyl-L-methionine</name>
        <dbReference type="ChEBI" id="CHEBI:59789"/>
    </ligand>
</feature>
<evidence type="ECO:0000256" key="1">
    <source>
        <dbReference type="ARBA" id="ARBA00022603"/>
    </source>
</evidence>
<dbReference type="PANTHER" id="PTHR11061:SF30">
    <property type="entry name" value="TRNA (URACIL(54)-C(5))-METHYLTRANSFERASE"/>
    <property type="match status" value="1"/>
</dbReference>
<dbReference type="STRING" id="332524.SAMN04487766_10416"/>
<dbReference type="Proteomes" id="UP000198541">
    <property type="component" value="Unassembled WGS sequence"/>
</dbReference>
<dbReference type="InterPro" id="IPR010280">
    <property type="entry name" value="U5_MeTrfase_fam"/>
</dbReference>
<dbReference type="RefSeq" id="WP_092536409.1">
    <property type="nucleotide sequence ID" value="NZ_FNIM01000009.1"/>
</dbReference>
<evidence type="ECO:0000313" key="6">
    <source>
        <dbReference type="Proteomes" id="UP000198541"/>
    </source>
</evidence>
<name>A0A1H0D8A9_9ACTO</name>
<feature type="active site" description="Nucleophile" evidence="4">
    <location>
        <position position="446"/>
    </location>
</feature>
<keyword evidence="6" id="KW-1185">Reference proteome</keyword>
<evidence type="ECO:0000256" key="4">
    <source>
        <dbReference type="PROSITE-ProRule" id="PRU01024"/>
    </source>
</evidence>
<sequence>MSPHRRSAPPRPPAPVPATPEYVTLAVGAPAHGGHCIARPVDDPSGRIVFVRHALPGEQVRAVMTEKNAKIWRADAVEILSASPDRVRPVWAEAGPGGVGGGELSHVALPAQRTWKRWVLADCLRRIGGAPVVEAVSALPGAEGGAVPVEPMPGEAAAEADPDPRVRARAGTGTRTRISLAVTESGEAGMHGFRSGTVLPVHELPLAVGAIQDLGLTERALWRKHFRPGMRVDAVAPSAGEPLVLLEDGGRSSRALTVLTATGRATGRRRVAEVVDAAGLGLGELHYSVHATGFWQAHREAPTVLVDRVVRGALAEEPTASGTRPGDGPLDAARMAGARVLELYSGAGLFTLPLVALTGAVRSLEGSGRAVADARRTLHEYAGAELTAGRVTPAAVAQLGRFGTGGPSGGDGADVVVLDPPRQGAGRGIIQAVAALNPRRVVMVACDPAALARDLGAFLGSGYRLAAMSALDMFPHTHHFETIAVLQRD</sequence>
<feature type="binding site" evidence="4">
    <location>
        <position position="344"/>
    </location>
    <ligand>
        <name>S-adenosyl-L-methionine</name>
        <dbReference type="ChEBI" id="CHEBI:59789"/>
    </ligand>
</feature>
<dbReference type="PANTHER" id="PTHR11061">
    <property type="entry name" value="RNA M5U METHYLTRANSFERASE"/>
    <property type="match status" value="1"/>
</dbReference>
<proteinExistence type="inferred from homology"/>
<dbReference type="PROSITE" id="PS01231">
    <property type="entry name" value="TRMA_2"/>
    <property type="match status" value="1"/>
</dbReference>
<dbReference type="Gene3D" id="2.40.50.1070">
    <property type="match status" value="1"/>
</dbReference>
<dbReference type="Gene3D" id="3.40.50.150">
    <property type="entry name" value="Vaccinia Virus protein VP39"/>
    <property type="match status" value="1"/>
</dbReference>
<feature type="binding site" evidence="4">
    <location>
        <position position="296"/>
    </location>
    <ligand>
        <name>S-adenosyl-L-methionine</name>
        <dbReference type="ChEBI" id="CHEBI:59789"/>
    </ligand>
</feature>
<gene>
    <name evidence="5" type="ORF">SAMN05216355_10977</name>
</gene>
<reference evidence="6" key="1">
    <citation type="submission" date="2016-10" db="EMBL/GenBank/DDBJ databases">
        <authorList>
            <person name="Varghese N."/>
            <person name="Submissions S."/>
        </authorList>
    </citation>
    <scope>NUCLEOTIDE SEQUENCE [LARGE SCALE GENOMIC DNA]</scope>
    <source>
        <strain evidence="6">DSM 27982</strain>
    </source>
</reference>
<evidence type="ECO:0000313" key="5">
    <source>
        <dbReference type="EMBL" id="SDN66319.1"/>
    </source>
</evidence>
<organism evidence="5 6">
    <name type="scientific">Actinomyces ruminicola</name>
    <dbReference type="NCBI Taxonomy" id="332524"/>
    <lineage>
        <taxon>Bacteria</taxon>
        <taxon>Bacillati</taxon>
        <taxon>Actinomycetota</taxon>
        <taxon>Actinomycetes</taxon>
        <taxon>Actinomycetales</taxon>
        <taxon>Actinomycetaceae</taxon>
        <taxon>Actinomyces</taxon>
    </lineage>
</organism>
<dbReference type="GO" id="GO:0070041">
    <property type="term" value="F:rRNA (uridine-C5-)-methyltransferase activity"/>
    <property type="evidence" value="ECO:0007669"/>
    <property type="project" value="TreeGrafter"/>
</dbReference>
<dbReference type="Gene3D" id="2.40.50.140">
    <property type="entry name" value="Nucleic acid-binding proteins"/>
    <property type="match status" value="1"/>
</dbReference>
<protein>
    <submittedName>
        <fullName evidence="5">tRNA/tmRNA/rRNA uracil-C5-methylase, TrmA/RlmC/RlmD family</fullName>
    </submittedName>
</protein>
<dbReference type="InterPro" id="IPR012340">
    <property type="entry name" value="NA-bd_OB-fold"/>
</dbReference>
<dbReference type="EMBL" id="FNIM01000009">
    <property type="protein sequence ID" value="SDN66319.1"/>
    <property type="molecule type" value="Genomic_DNA"/>
</dbReference>
<keyword evidence="1 4" id="KW-0489">Methyltransferase</keyword>